<gene>
    <name evidence="1" type="ORF">MJB10_22355</name>
</gene>
<dbReference type="InterPro" id="IPR027417">
    <property type="entry name" value="P-loop_NTPase"/>
</dbReference>
<dbReference type="Proteomes" id="UP001304650">
    <property type="component" value="Chromosome"/>
</dbReference>
<accession>A0AA96LMN9</accession>
<dbReference type="KEGG" id="proo:MJB10_22355"/>
<reference evidence="1" key="1">
    <citation type="submission" date="2022-02" db="EMBL/GenBank/DDBJ databases">
        <title>Paenibacillus sp. MBLB1832 Whole Genome Shotgun Sequencing.</title>
        <authorList>
            <person name="Hwang C.Y."/>
            <person name="Cho E.-S."/>
            <person name="Seo M.-J."/>
        </authorList>
    </citation>
    <scope>NUCLEOTIDE SEQUENCE</scope>
    <source>
        <strain evidence="1">MBLB1832</strain>
    </source>
</reference>
<protein>
    <submittedName>
        <fullName evidence="1">Aldolase</fullName>
    </submittedName>
</protein>
<dbReference type="RefSeq" id="WP_314798654.1">
    <property type="nucleotide sequence ID" value="NZ_CP130319.1"/>
</dbReference>
<dbReference type="Gene3D" id="3.40.50.300">
    <property type="entry name" value="P-loop containing nucleotide triphosphate hydrolases"/>
    <property type="match status" value="1"/>
</dbReference>
<keyword evidence="2" id="KW-1185">Reference proteome</keyword>
<evidence type="ECO:0000313" key="1">
    <source>
        <dbReference type="EMBL" id="WNR43814.1"/>
    </source>
</evidence>
<organism evidence="1 2">
    <name type="scientific">Paenibacillus roseopurpureus</name>
    <dbReference type="NCBI Taxonomy" id="2918901"/>
    <lineage>
        <taxon>Bacteria</taxon>
        <taxon>Bacillati</taxon>
        <taxon>Bacillota</taxon>
        <taxon>Bacilli</taxon>
        <taxon>Bacillales</taxon>
        <taxon>Paenibacillaceae</taxon>
        <taxon>Paenibacillus</taxon>
    </lineage>
</organism>
<dbReference type="AlphaFoldDB" id="A0AA96LMN9"/>
<sequence>MIKTQERVKFQAFGLKIVSDIHLPELLPASDIHDEEEVIITFGDLTEQWAEQVAPHQTICITEDRVMFRVADTAIYAIQDGKYITVSPVKEAEESKIRLYLLGTCMGIILLQKRILPLHGSAIAINGKAYAFVGHSGAGKSTLASAFINQGYSLLSDDVIPVSFSSASIPFVTPSYPQQKLWQESLSHFGMDASQFSPIYQRETKYTVPVVSSFSSEPIPLAAVFELVKSTGDGVNLRPIPHLEGLYRLYNHTYRQSLLGKLGLVDWHFKTSAKLSEYVKIFQLERPVNGFTAGQLVSLVLDTIQKGES</sequence>
<name>A0AA96LMN9_9BACL</name>
<dbReference type="SUPFAM" id="SSF53795">
    <property type="entry name" value="PEP carboxykinase-like"/>
    <property type="match status" value="1"/>
</dbReference>
<evidence type="ECO:0000313" key="2">
    <source>
        <dbReference type="Proteomes" id="UP001304650"/>
    </source>
</evidence>
<dbReference type="EMBL" id="CP130319">
    <property type="protein sequence ID" value="WNR43814.1"/>
    <property type="molecule type" value="Genomic_DNA"/>
</dbReference>
<proteinExistence type="predicted"/>